<dbReference type="Gene3D" id="3.40.630.30">
    <property type="match status" value="1"/>
</dbReference>
<evidence type="ECO:0000256" key="2">
    <source>
        <dbReference type="ARBA" id="ARBA00005947"/>
    </source>
</evidence>
<dbReference type="SUPFAM" id="SSF55729">
    <property type="entry name" value="Acyl-CoA N-acyltransferases (Nat)"/>
    <property type="match status" value="1"/>
</dbReference>
<dbReference type="InterPro" id="IPR016181">
    <property type="entry name" value="Acyl_CoA_acyltransferase"/>
</dbReference>
<comment type="similarity">
    <text evidence="2">Belongs to the histone deacetylase family.</text>
</comment>
<dbReference type="PANTHER" id="PTHR10625">
    <property type="entry name" value="HISTONE DEACETYLASE HDAC1-RELATED"/>
    <property type="match status" value="1"/>
</dbReference>
<dbReference type="Proteomes" id="UP001204445">
    <property type="component" value="Unassembled WGS sequence"/>
</dbReference>
<evidence type="ECO:0000256" key="3">
    <source>
        <dbReference type="ARBA" id="ARBA00022723"/>
    </source>
</evidence>
<dbReference type="InterPro" id="IPR023696">
    <property type="entry name" value="Ureohydrolase_dom_sf"/>
</dbReference>
<dbReference type="InterPro" id="IPR000182">
    <property type="entry name" value="GNAT_dom"/>
</dbReference>
<proteinExistence type="inferred from homology"/>
<dbReference type="CDD" id="cd04301">
    <property type="entry name" value="NAT_SF"/>
    <property type="match status" value="1"/>
</dbReference>
<dbReference type="CDD" id="cd10001">
    <property type="entry name" value="HDAC_classII_APAH"/>
    <property type="match status" value="1"/>
</dbReference>
<reference evidence="7" key="1">
    <citation type="submission" date="2022-08" db="EMBL/GenBank/DDBJ databases">
        <title>Genomic Encyclopedia of Type Strains, Phase III (KMG-III): the genomes of soil and plant-associated and newly described type strains.</title>
        <authorList>
            <person name="Whitman W."/>
        </authorList>
    </citation>
    <scope>NUCLEOTIDE SEQUENCE</scope>
    <source>
        <strain evidence="7">HMT 1</strain>
    </source>
</reference>
<dbReference type="GO" id="GO:0004407">
    <property type="term" value="F:histone deacetylase activity"/>
    <property type="evidence" value="ECO:0007669"/>
    <property type="project" value="TreeGrafter"/>
</dbReference>
<dbReference type="PANTHER" id="PTHR10625:SF17">
    <property type="entry name" value="HISTONE DEACETYLASE 8"/>
    <property type="match status" value="1"/>
</dbReference>
<accession>A0AAE3HMJ1</accession>
<keyword evidence="8" id="KW-1185">Reference proteome</keyword>
<evidence type="ECO:0000313" key="8">
    <source>
        <dbReference type="Proteomes" id="UP001204445"/>
    </source>
</evidence>
<dbReference type="InterPro" id="IPR000286">
    <property type="entry name" value="HDACs"/>
</dbReference>
<comment type="caution">
    <text evidence="7">The sequence shown here is derived from an EMBL/GenBank/DDBJ whole genome shotgun (WGS) entry which is preliminary data.</text>
</comment>
<comment type="cofactor">
    <cofactor evidence="1">
        <name>Zn(2+)</name>
        <dbReference type="ChEBI" id="CHEBI:29105"/>
    </cofactor>
</comment>
<name>A0AAE3HMJ1_9GAMM</name>
<dbReference type="RefSeq" id="WP_259054890.1">
    <property type="nucleotide sequence ID" value="NZ_JANUCT010000007.1"/>
</dbReference>
<feature type="domain" description="N-acetyltransferase" evidence="6">
    <location>
        <begin position="9"/>
        <end position="177"/>
    </location>
</feature>
<dbReference type="InterPro" id="IPR037138">
    <property type="entry name" value="His_deacetylse_dom_sf"/>
</dbReference>
<dbReference type="GO" id="GO:0016787">
    <property type="term" value="F:hydrolase activity"/>
    <property type="evidence" value="ECO:0007669"/>
    <property type="project" value="UniProtKB-KW"/>
</dbReference>
<dbReference type="SUPFAM" id="SSF52768">
    <property type="entry name" value="Arginase/deacetylase"/>
    <property type="match status" value="1"/>
</dbReference>
<dbReference type="EMBL" id="JANUCT010000007">
    <property type="protein sequence ID" value="MCS3903257.1"/>
    <property type="molecule type" value="Genomic_DNA"/>
</dbReference>
<dbReference type="InterPro" id="IPR023801">
    <property type="entry name" value="His_deacetylse_dom"/>
</dbReference>
<gene>
    <name evidence="7" type="ORF">J2T55_001277</name>
</gene>
<evidence type="ECO:0000259" key="6">
    <source>
        <dbReference type="PROSITE" id="PS51186"/>
    </source>
</evidence>
<keyword evidence="5" id="KW-0862">Zinc</keyword>
<dbReference type="GO" id="GO:0016747">
    <property type="term" value="F:acyltransferase activity, transferring groups other than amino-acyl groups"/>
    <property type="evidence" value="ECO:0007669"/>
    <property type="project" value="InterPro"/>
</dbReference>
<dbReference type="Pfam" id="PF00850">
    <property type="entry name" value="Hist_deacetyl"/>
    <property type="match status" value="1"/>
</dbReference>
<dbReference type="PROSITE" id="PS51186">
    <property type="entry name" value="GNAT"/>
    <property type="match status" value="1"/>
</dbReference>
<protein>
    <submittedName>
        <fullName evidence="7">Acetoin utilization deacetylase AcuC-like enzyme/GNAT superfamily N-acetyltransferase</fullName>
    </submittedName>
</protein>
<dbReference type="Pfam" id="PF00583">
    <property type="entry name" value="Acetyltransf_1"/>
    <property type="match status" value="1"/>
</dbReference>
<dbReference type="GO" id="GO:0040029">
    <property type="term" value="P:epigenetic regulation of gene expression"/>
    <property type="evidence" value="ECO:0007669"/>
    <property type="project" value="TreeGrafter"/>
</dbReference>
<evidence type="ECO:0000256" key="4">
    <source>
        <dbReference type="ARBA" id="ARBA00022801"/>
    </source>
</evidence>
<dbReference type="PRINTS" id="PR01270">
    <property type="entry name" value="HDASUPER"/>
</dbReference>
<evidence type="ECO:0000256" key="5">
    <source>
        <dbReference type="ARBA" id="ARBA00022833"/>
    </source>
</evidence>
<dbReference type="AlphaFoldDB" id="A0AAE3HMJ1"/>
<organism evidence="7 8">
    <name type="scientific">Methylohalomonas lacus</name>
    <dbReference type="NCBI Taxonomy" id="398773"/>
    <lineage>
        <taxon>Bacteria</taxon>
        <taxon>Pseudomonadati</taxon>
        <taxon>Pseudomonadota</taxon>
        <taxon>Gammaproteobacteria</taxon>
        <taxon>Methylohalomonadales</taxon>
        <taxon>Methylohalomonadaceae</taxon>
        <taxon>Methylohalomonas</taxon>
    </lineage>
</organism>
<dbReference type="Gene3D" id="3.40.800.20">
    <property type="entry name" value="Histone deacetylase domain"/>
    <property type="match status" value="1"/>
</dbReference>
<sequence length="573" mass="64751">MIRFDRIVDRGTDAERERLGQVLELFRRVFPREAEYAEELVHEINDVRQSGCEPVLLTAADSHGHVIGFAHFYYFTAVRCGYLNYIGSDPDRPRRGIGRALYESVREYLNHRGAVGLLLEFPPDDPDAVSEPARLKANRDRARFYESFGVRPILGTYWQNPPQDPGYDPPWLAYDALGRKQLLRRRTLREAMRAILHYRYRKADDDPLMRAMLESVNDDPVRLRPARYARSQPPLPVSAGKLNPIKLLVPSQHAIHHVRQRGYVERPARVGAILQALKDLPVQEQPTRHFGEDVIKAVHAVDYVNYLRRASANLQPGQTIYPEVFPIRRPNNRPREMAIRAGYYCIDTFTPLSLAAYRSARAAVDCAATGTRLLIGGEPFVYALCRPPGHHAEHRAYGGFCYFNNAAIAAQLLSARGRVCILDIDYHAGNGQQDIFYSRSDVLTVSLHGRPRDHYPYFAGYADEKGQADGRGFNRNYPLADLIGDDAYTEALNKALQGIREYRPDWLVVALGYDTMRGDPTGNFDLSPGGIKRIGELIGRMALPTLIVQEGGYSLNNLRQGARAFFSGLVSTW</sequence>
<keyword evidence="4" id="KW-0378">Hydrolase</keyword>
<keyword evidence="3" id="KW-0479">Metal-binding</keyword>
<evidence type="ECO:0000256" key="1">
    <source>
        <dbReference type="ARBA" id="ARBA00001947"/>
    </source>
</evidence>
<evidence type="ECO:0000313" key="7">
    <source>
        <dbReference type="EMBL" id="MCS3903257.1"/>
    </source>
</evidence>
<dbReference type="GO" id="GO:0046872">
    <property type="term" value="F:metal ion binding"/>
    <property type="evidence" value="ECO:0007669"/>
    <property type="project" value="UniProtKB-KW"/>
</dbReference>